<keyword evidence="2" id="KW-1185">Reference proteome</keyword>
<proteinExistence type="predicted"/>
<dbReference type="Proteomes" id="UP001168540">
    <property type="component" value="Unassembled WGS sequence"/>
</dbReference>
<evidence type="ECO:0000313" key="2">
    <source>
        <dbReference type="Proteomes" id="UP001168540"/>
    </source>
</evidence>
<sequence>MRCFDWLLRRSDSIFVSNPLRLLSKRYATYTRADEAVLLTTVEEDKDVIVPTDISRDRRLSSDEEAAVRRILDGEKPAGCQRPLELKWQGTLELLFDLALETAVLPVTRYIICM</sequence>
<comment type="caution">
    <text evidence="1">The sequence shown here is derived from an EMBL/GenBank/DDBJ whole genome shotgun (WGS) entry which is preliminary data.</text>
</comment>
<dbReference type="RefSeq" id="WP_289828543.1">
    <property type="nucleotide sequence ID" value="NZ_JAUEDK010000004.1"/>
</dbReference>
<protein>
    <submittedName>
        <fullName evidence="1">Uncharacterized protein</fullName>
    </submittedName>
</protein>
<organism evidence="1 2">
    <name type="scientific">Crenobacter oryzisoli</name>
    <dbReference type="NCBI Taxonomy" id="3056844"/>
    <lineage>
        <taxon>Bacteria</taxon>
        <taxon>Pseudomonadati</taxon>
        <taxon>Pseudomonadota</taxon>
        <taxon>Betaproteobacteria</taxon>
        <taxon>Neisseriales</taxon>
        <taxon>Neisseriaceae</taxon>
        <taxon>Crenobacter</taxon>
    </lineage>
</organism>
<evidence type="ECO:0000313" key="1">
    <source>
        <dbReference type="EMBL" id="MDN0073994.1"/>
    </source>
</evidence>
<accession>A0ABT7XJN0</accession>
<gene>
    <name evidence="1" type="ORF">QU481_03705</name>
</gene>
<dbReference type="EMBL" id="JAUEDK010000004">
    <property type="protein sequence ID" value="MDN0073994.1"/>
    <property type="molecule type" value="Genomic_DNA"/>
</dbReference>
<name>A0ABT7XJN0_9NEIS</name>
<reference evidence="1" key="1">
    <citation type="submission" date="2023-06" db="EMBL/GenBank/DDBJ databases">
        <authorList>
            <person name="Zhang S."/>
        </authorList>
    </citation>
    <scope>NUCLEOTIDE SEQUENCE</scope>
    <source>
        <strain evidence="1">SG2303</strain>
    </source>
</reference>